<dbReference type="OrthoDB" id="2186602at2759"/>
<protein>
    <recommendedName>
        <fullName evidence="6">Cell division control protein 73 C-terminal domain-containing protein</fullName>
    </recommendedName>
</protein>
<dbReference type="InterPro" id="IPR038103">
    <property type="entry name" value="CDC73_C_sf"/>
</dbReference>
<evidence type="ECO:0000313" key="7">
    <source>
        <dbReference type="EMBL" id="KND04042.1"/>
    </source>
</evidence>
<feature type="compositionally biased region" description="Basic and acidic residues" evidence="5">
    <location>
        <begin position="124"/>
        <end position="144"/>
    </location>
</feature>
<evidence type="ECO:0000256" key="1">
    <source>
        <dbReference type="ARBA" id="ARBA00004123"/>
    </source>
</evidence>
<dbReference type="GO" id="GO:0006368">
    <property type="term" value="P:transcription elongation by RNA polymerase II"/>
    <property type="evidence" value="ECO:0007669"/>
    <property type="project" value="InterPro"/>
</dbReference>
<organism evidence="7 8">
    <name type="scientific">Spizellomyces punctatus (strain DAOM BR117)</name>
    <dbReference type="NCBI Taxonomy" id="645134"/>
    <lineage>
        <taxon>Eukaryota</taxon>
        <taxon>Fungi</taxon>
        <taxon>Fungi incertae sedis</taxon>
        <taxon>Chytridiomycota</taxon>
        <taxon>Chytridiomycota incertae sedis</taxon>
        <taxon>Chytridiomycetes</taxon>
        <taxon>Spizellomycetales</taxon>
        <taxon>Spizellomycetaceae</taxon>
        <taxon>Spizellomyces</taxon>
    </lineage>
</organism>
<keyword evidence="3" id="KW-0804">Transcription</keyword>
<feature type="region of interest" description="Disordered" evidence="5">
    <location>
        <begin position="188"/>
        <end position="255"/>
    </location>
</feature>
<evidence type="ECO:0000256" key="4">
    <source>
        <dbReference type="ARBA" id="ARBA00023242"/>
    </source>
</evidence>
<gene>
    <name evidence="7" type="ORF">SPPG_01488</name>
</gene>
<dbReference type="GeneID" id="27685148"/>
<evidence type="ECO:0000313" key="8">
    <source>
        <dbReference type="Proteomes" id="UP000053201"/>
    </source>
</evidence>
<dbReference type="VEuPathDB" id="FungiDB:SPPG_01488"/>
<dbReference type="EMBL" id="KQ257451">
    <property type="protein sequence ID" value="KND04042.1"/>
    <property type="molecule type" value="Genomic_DNA"/>
</dbReference>
<feature type="domain" description="Cell division control protein 73 C-terminal" evidence="6">
    <location>
        <begin position="255"/>
        <end position="412"/>
    </location>
</feature>
<dbReference type="GO" id="GO:0016593">
    <property type="term" value="C:Cdc73/Paf1 complex"/>
    <property type="evidence" value="ECO:0007669"/>
    <property type="project" value="InterPro"/>
</dbReference>
<keyword evidence="4" id="KW-0539">Nucleus</keyword>
<reference evidence="7 8" key="1">
    <citation type="submission" date="2009-08" db="EMBL/GenBank/DDBJ databases">
        <title>The Genome Sequence of Spizellomyces punctatus strain DAOM BR117.</title>
        <authorList>
            <consortium name="The Broad Institute Genome Sequencing Platform"/>
            <person name="Russ C."/>
            <person name="Cuomo C."/>
            <person name="Shea T."/>
            <person name="Young S.K."/>
            <person name="Zeng Q."/>
            <person name="Koehrsen M."/>
            <person name="Haas B."/>
            <person name="Borodovsky M."/>
            <person name="Guigo R."/>
            <person name="Alvarado L."/>
            <person name="Berlin A."/>
            <person name="Bochicchio J."/>
            <person name="Borenstein D."/>
            <person name="Chapman S."/>
            <person name="Chen Z."/>
            <person name="Engels R."/>
            <person name="Freedman E."/>
            <person name="Gellesch M."/>
            <person name="Goldberg J."/>
            <person name="Griggs A."/>
            <person name="Gujja S."/>
            <person name="Heiman D."/>
            <person name="Hepburn T."/>
            <person name="Howarth C."/>
            <person name="Jen D."/>
            <person name="Larson L."/>
            <person name="Lewis B."/>
            <person name="Mehta T."/>
            <person name="Park D."/>
            <person name="Pearson M."/>
            <person name="Roberts A."/>
            <person name="Saif S."/>
            <person name="Shenoy N."/>
            <person name="Sisk P."/>
            <person name="Stolte C."/>
            <person name="Sykes S."/>
            <person name="Thomson T."/>
            <person name="Walk T."/>
            <person name="White J."/>
            <person name="Yandava C."/>
            <person name="Burger G."/>
            <person name="Gray M.W."/>
            <person name="Holland P.W.H."/>
            <person name="King N."/>
            <person name="Lang F.B.F."/>
            <person name="Roger A.J."/>
            <person name="Ruiz-Trillo I."/>
            <person name="Lander E."/>
            <person name="Nusbaum C."/>
        </authorList>
    </citation>
    <scope>NUCLEOTIDE SEQUENCE [LARGE SCALE GENOMIC DNA]</scope>
    <source>
        <strain evidence="7 8">DAOM BR117</strain>
    </source>
</reference>
<dbReference type="Gene3D" id="3.40.50.11990">
    <property type="entry name" value="RNA polymerase II accessory factor, Cdc73 C-terminal domain"/>
    <property type="match status" value="1"/>
</dbReference>
<evidence type="ECO:0000259" key="6">
    <source>
        <dbReference type="Pfam" id="PF05179"/>
    </source>
</evidence>
<feature type="region of interest" description="Disordered" evidence="5">
    <location>
        <begin position="111"/>
        <end position="144"/>
    </location>
</feature>
<comment type="similarity">
    <text evidence="2">Belongs to the CDC73 family.</text>
</comment>
<keyword evidence="8" id="KW-1185">Reference proteome</keyword>
<proteinExistence type="inferred from homology"/>
<dbReference type="PANTHER" id="PTHR12466:SF8">
    <property type="entry name" value="PARAFIBROMIN"/>
    <property type="match status" value="1"/>
</dbReference>
<evidence type="ECO:0000256" key="5">
    <source>
        <dbReference type="SAM" id="MobiDB-lite"/>
    </source>
</evidence>
<dbReference type="GO" id="GO:0000993">
    <property type="term" value="F:RNA polymerase II complex binding"/>
    <property type="evidence" value="ECO:0007669"/>
    <property type="project" value="TreeGrafter"/>
</dbReference>
<dbReference type="InterPro" id="IPR007852">
    <property type="entry name" value="Cdc73/Parafibromin"/>
</dbReference>
<comment type="subcellular location">
    <subcellularLocation>
        <location evidence="1">Nucleus</location>
    </subcellularLocation>
</comment>
<dbReference type="InParanoid" id="A0A0L0HSI8"/>
<evidence type="ECO:0000256" key="2">
    <source>
        <dbReference type="ARBA" id="ARBA00010427"/>
    </source>
</evidence>
<dbReference type="STRING" id="645134.A0A0L0HSI8"/>
<sequence>MTEPIALLYLSHTTNTPYVLVGEDESTPVTDPRTAKAVLFRTPANPSDETRFDINAPSGFKEYDIRTLLFFYQSRDVPFGDYLRLASSDEKSFSFMDRKELLAYLEGGGSTVAKESTSGTPAKRPLEEQRTPAEPSKRPRLLLKPEDVEFAREVKARERTIADSSTILSLQSTNKTFVSILELSRKRFAEKQRKPQAGGQASSTHPRHPNSTGQAGPRSSTRGDPRADPRVRPSNTQGRPSPASRSARDGGTDSRIPIILVPSVPTAKLTLWNVKQFLCASSYIRTEQFVEQGLSKPARVVLERPVRPGHPGGPDFPRTYHVYDSADSLKPEDWQRVVAAFVTGQGWQFSRWKYKDPVQLFSKVRGFCLKYADEPAPGDVDKWAVTKLDIHRNLRHNDYQAINRFWDQVDTFIMREKRRQFLG</sequence>
<dbReference type="AlphaFoldDB" id="A0A0L0HSI8"/>
<feature type="compositionally biased region" description="Polar residues" evidence="5">
    <location>
        <begin position="199"/>
        <end position="220"/>
    </location>
</feature>
<accession>A0A0L0HSI8</accession>
<feature type="compositionally biased region" description="Basic and acidic residues" evidence="5">
    <location>
        <begin position="221"/>
        <end position="231"/>
    </location>
</feature>
<dbReference type="Proteomes" id="UP000053201">
    <property type="component" value="Unassembled WGS sequence"/>
</dbReference>
<dbReference type="OMA" id="FRPDYWN"/>
<dbReference type="FunCoup" id="A0A0L0HSI8">
    <property type="interactions" value="77"/>
</dbReference>
<dbReference type="PANTHER" id="PTHR12466">
    <property type="entry name" value="CDC73 DOMAIN PROTEIN"/>
    <property type="match status" value="1"/>
</dbReference>
<evidence type="ECO:0000256" key="3">
    <source>
        <dbReference type="ARBA" id="ARBA00023163"/>
    </source>
</evidence>
<dbReference type="Pfam" id="PF05179">
    <property type="entry name" value="CDC73_C"/>
    <property type="match status" value="1"/>
</dbReference>
<dbReference type="eggNOG" id="KOG3786">
    <property type="taxonomic scope" value="Eukaryota"/>
</dbReference>
<dbReference type="GO" id="GO:0032968">
    <property type="term" value="P:positive regulation of transcription elongation by RNA polymerase II"/>
    <property type="evidence" value="ECO:0007669"/>
    <property type="project" value="TreeGrafter"/>
</dbReference>
<dbReference type="RefSeq" id="XP_016612081.1">
    <property type="nucleotide sequence ID" value="XM_016749806.1"/>
</dbReference>
<dbReference type="InterPro" id="IPR031336">
    <property type="entry name" value="CDC73_C"/>
</dbReference>
<name>A0A0L0HSI8_SPIPD</name>